<keyword evidence="1" id="KW-0378">Hydrolase</keyword>
<dbReference type="GO" id="GO:0016787">
    <property type="term" value="F:hydrolase activity"/>
    <property type="evidence" value="ECO:0007669"/>
    <property type="project" value="UniProtKB-KW"/>
</dbReference>
<evidence type="ECO:0000313" key="1">
    <source>
        <dbReference type="EMBL" id="MBB4933695.1"/>
    </source>
</evidence>
<dbReference type="SUPFAM" id="SSF53474">
    <property type="entry name" value="alpha/beta-Hydrolases"/>
    <property type="match status" value="1"/>
</dbReference>
<dbReference type="EMBL" id="JACHJT010000001">
    <property type="protein sequence ID" value="MBB4933695.1"/>
    <property type="molecule type" value="Genomic_DNA"/>
</dbReference>
<keyword evidence="2" id="KW-1185">Reference proteome</keyword>
<proteinExistence type="predicted"/>
<evidence type="ECO:0000313" key="2">
    <source>
        <dbReference type="Proteomes" id="UP000523007"/>
    </source>
</evidence>
<reference evidence="1 2" key="1">
    <citation type="submission" date="2020-08" db="EMBL/GenBank/DDBJ databases">
        <title>Sequencing the genomes of 1000 actinobacteria strains.</title>
        <authorList>
            <person name="Klenk H.-P."/>
        </authorList>
    </citation>
    <scope>NUCLEOTIDE SEQUENCE [LARGE SCALE GENOMIC DNA]</scope>
    <source>
        <strain evidence="1 2">DSM 102030</strain>
    </source>
</reference>
<dbReference type="Pfam" id="PF00756">
    <property type="entry name" value="Esterase"/>
    <property type="match status" value="1"/>
</dbReference>
<dbReference type="RefSeq" id="WP_184584268.1">
    <property type="nucleotide sequence ID" value="NZ_JACHJT010000001.1"/>
</dbReference>
<protein>
    <submittedName>
        <fullName evidence="1">S-formylglutathione hydrolase FrmB</fullName>
    </submittedName>
</protein>
<sequence>MTDEEWLDERTVDVTIDSPAMGTGQPVRLIVPPGWDTETDAARTWPVLYLLHGGRDDYTSWTRETDVAELSARNQVIIAMPEGGRAGNYSDWYNYGRGGAPRWETFHLEEVWQVLRDRYGAGERRAVAGISSGGYGAVIYAARNPGMFTAAASYSGLLTPRTELSWTLLKAVMRNEGLDPYAMWGFPGLHEDVWRAHDPVAQAEGLRGTDLYLSSGTTGRPGDLDGDQGYGNSLGLGEAMCGSSLQTMRRVLDLHDIPATVHLYRRGTHSWPYWQRELHTSWPMLMDSLGAEDTHPEQA</sequence>
<comment type="caution">
    <text evidence="1">The sequence shown here is derived from an EMBL/GenBank/DDBJ whole genome shotgun (WGS) entry which is preliminary data.</text>
</comment>
<dbReference type="GO" id="GO:0016747">
    <property type="term" value="F:acyltransferase activity, transferring groups other than amino-acyl groups"/>
    <property type="evidence" value="ECO:0007669"/>
    <property type="project" value="TreeGrafter"/>
</dbReference>
<dbReference type="InterPro" id="IPR050583">
    <property type="entry name" value="Mycobacterial_A85_antigen"/>
</dbReference>
<dbReference type="AlphaFoldDB" id="A0A7W7RKM3"/>
<dbReference type="PANTHER" id="PTHR48098">
    <property type="entry name" value="ENTEROCHELIN ESTERASE-RELATED"/>
    <property type="match status" value="1"/>
</dbReference>
<accession>A0A7W7RKM3</accession>
<organism evidence="1 2">
    <name type="scientific">Lipingzhangella halophila</name>
    <dbReference type="NCBI Taxonomy" id="1783352"/>
    <lineage>
        <taxon>Bacteria</taxon>
        <taxon>Bacillati</taxon>
        <taxon>Actinomycetota</taxon>
        <taxon>Actinomycetes</taxon>
        <taxon>Streptosporangiales</taxon>
        <taxon>Nocardiopsidaceae</taxon>
        <taxon>Lipingzhangella</taxon>
    </lineage>
</organism>
<gene>
    <name evidence="1" type="ORF">F4561_004515</name>
</gene>
<dbReference type="InterPro" id="IPR000801">
    <property type="entry name" value="Esterase-like"/>
</dbReference>
<dbReference type="PANTHER" id="PTHR48098:SF1">
    <property type="entry name" value="DIACYLGLYCEROL ACYLTRANSFERASE_MYCOLYLTRANSFERASE AG85A"/>
    <property type="match status" value="1"/>
</dbReference>
<name>A0A7W7RKM3_9ACTN</name>
<dbReference type="Proteomes" id="UP000523007">
    <property type="component" value="Unassembled WGS sequence"/>
</dbReference>
<dbReference type="Gene3D" id="3.40.50.1820">
    <property type="entry name" value="alpha/beta hydrolase"/>
    <property type="match status" value="1"/>
</dbReference>
<dbReference type="InterPro" id="IPR029058">
    <property type="entry name" value="AB_hydrolase_fold"/>
</dbReference>